<evidence type="ECO:0008006" key="3">
    <source>
        <dbReference type="Google" id="ProtNLM"/>
    </source>
</evidence>
<reference evidence="1 2" key="1">
    <citation type="submission" date="2009-10" db="EMBL/GenBank/DDBJ databases">
        <authorList>
            <person name="Muzny D."/>
            <person name="Qin X."/>
            <person name="Deng J."/>
            <person name="Jiang H."/>
            <person name="Liu Y."/>
            <person name="Qu J."/>
            <person name="Song X.-Z."/>
            <person name="Zhang L."/>
            <person name="Thornton R."/>
            <person name="Coyle M."/>
            <person name="Francisco L."/>
            <person name="Jackson L."/>
            <person name="Javaid M."/>
            <person name="Korchina V."/>
            <person name="Kovar C."/>
            <person name="Mata R."/>
            <person name="Mathew T."/>
            <person name="Ngo R."/>
            <person name="Nguyen L."/>
            <person name="Nguyen N."/>
            <person name="Okwuonu G."/>
            <person name="Ongeri F."/>
            <person name="Pham C."/>
            <person name="Simmons D."/>
            <person name="Wilczek-Boney K."/>
            <person name="Hale W."/>
            <person name="Jakkamsetti A."/>
            <person name="Pham P."/>
            <person name="Ruth R."/>
            <person name="San Lucas F."/>
            <person name="Warren J."/>
            <person name="Zhang J."/>
            <person name="Zhao Z."/>
            <person name="Zhou C."/>
            <person name="Zhu D."/>
            <person name="Lee S."/>
            <person name="Bess C."/>
            <person name="Blankenburg K."/>
            <person name="Forbes L."/>
            <person name="Fu Q."/>
            <person name="Gubbala S."/>
            <person name="Hirani K."/>
            <person name="Jayaseelan J.C."/>
            <person name="Lara F."/>
            <person name="Munidasa M."/>
            <person name="Palculict T."/>
            <person name="Patil S."/>
            <person name="Pu L.-L."/>
            <person name="Saada N."/>
            <person name="Tang L."/>
            <person name="Weissenberger G."/>
            <person name="Zhu Y."/>
            <person name="Hemphill L."/>
            <person name="Shang Y."/>
            <person name="Youmans B."/>
            <person name="Ayvaz T."/>
            <person name="Ross M."/>
            <person name="Santibanez J."/>
            <person name="Aqrawi P."/>
            <person name="Gross S."/>
            <person name="Joshi V."/>
            <person name="Fowler G."/>
            <person name="Nazareth L."/>
            <person name="Reid J."/>
            <person name="Worley K."/>
            <person name="Petrosino J."/>
            <person name="Highlander S."/>
            <person name="Gibbs R."/>
        </authorList>
    </citation>
    <scope>NUCLEOTIDE SEQUENCE [LARGE SCALE GENOMIC DNA]</scope>
    <source>
        <strain evidence="1 2">ATCC 43325</strain>
    </source>
</reference>
<dbReference type="Proteomes" id="UP000005519">
    <property type="component" value="Unassembled WGS sequence"/>
</dbReference>
<evidence type="ECO:0000313" key="2">
    <source>
        <dbReference type="Proteomes" id="UP000005519"/>
    </source>
</evidence>
<dbReference type="PANTHER" id="PTHR38785">
    <property type="entry name" value="HOMOLOG OF VIRK"/>
    <property type="match status" value="1"/>
</dbReference>
<dbReference type="GO" id="GO:0006974">
    <property type="term" value="P:DNA damage response"/>
    <property type="evidence" value="ECO:0007669"/>
    <property type="project" value="TreeGrafter"/>
</dbReference>
<dbReference type="AlphaFoldDB" id="C9PPS8"/>
<dbReference type="EMBL" id="ACZR01000011">
    <property type="protein sequence ID" value="EEX50379.1"/>
    <property type="molecule type" value="Genomic_DNA"/>
</dbReference>
<gene>
    <name evidence="1" type="ORF">HMPREF0621_1002</name>
</gene>
<dbReference type="PANTHER" id="PTHR38785:SF1">
    <property type="entry name" value="HOMOLOG OF VIRK"/>
    <property type="match status" value="1"/>
</dbReference>
<comment type="caution">
    <text evidence="1">The sequence shown here is derived from an EMBL/GenBank/DDBJ whole genome shotgun (WGS) entry which is preliminary data.</text>
</comment>
<name>C9PPS8_9PAST</name>
<dbReference type="InterPro" id="IPR007488">
    <property type="entry name" value="DUF535"/>
</dbReference>
<dbReference type="Pfam" id="PF04393">
    <property type="entry name" value="DUF535"/>
    <property type="match status" value="1"/>
</dbReference>
<accession>C9PPS8</accession>
<proteinExistence type="predicted"/>
<sequence length="294" mass="35023">MIGISMSFIFSFPTFSQMYPDEKRLLKRLREFLRYMGRTQIYHRQCDELESFLNSHPLFADVFHQHLYRVNALLYVYCDKRFNAEQRLNAITQNFILMQEKLNVKFCEQLIKQKSIVLSNLTETLSLNLKINDIDPLEGFFSLNIYDKKENLSLYNASFTFLSPNQLLIASMQGPKGERAQSLVRNITKQLYGLRPMFMLVNVFKLLAQELNCELNGIPHKHQAKYRWNDSVRLLFNYDKFWQENEGELIAQYWHIPTTIQRKALEDIQSKKRSMYRKRYEMLDALKIDIATLK</sequence>
<evidence type="ECO:0000313" key="1">
    <source>
        <dbReference type="EMBL" id="EEX50379.1"/>
    </source>
</evidence>
<organism evidence="1 2">
    <name type="scientific">Pasteurella dagmatis ATCC 43325</name>
    <dbReference type="NCBI Taxonomy" id="667128"/>
    <lineage>
        <taxon>Bacteria</taxon>
        <taxon>Pseudomonadati</taxon>
        <taxon>Pseudomonadota</taxon>
        <taxon>Gammaproteobacteria</taxon>
        <taxon>Pasteurellales</taxon>
        <taxon>Pasteurellaceae</taxon>
        <taxon>Pasteurella</taxon>
    </lineage>
</organism>
<protein>
    <recommendedName>
        <fullName evidence="3">DUF535 domain-containing protein</fullName>
    </recommendedName>
</protein>
<dbReference type="HOGENOM" id="CLU_065818_3_0_6"/>
<dbReference type="STRING" id="667128.HMPREF0621_1002"/>
<keyword evidence="2" id="KW-1185">Reference proteome</keyword>